<evidence type="ECO:0000256" key="1">
    <source>
        <dbReference type="SAM" id="Phobius"/>
    </source>
</evidence>
<keyword evidence="1" id="KW-1133">Transmembrane helix</keyword>
<evidence type="ECO:0008006" key="4">
    <source>
        <dbReference type="Google" id="ProtNLM"/>
    </source>
</evidence>
<dbReference type="EMBL" id="QGKV02001556">
    <property type="protein sequence ID" value="KAF3517233.1"/>
    <property type="molecule type" value="Genomic_DNA"/>
</dbReference>
<evidence type="ECO:0000313" key="3">
    <source>
        <dbReference type="Proteomes" id="UP000266723"/>
    </source>
</evidence>
<feature type="transmembrane region" description="Helical" evidence="1">
    <location>
        <begin position="15"/>
        <end position="33"/>
    </location>
</feature>
<reference evidence="2 3" key="1">
    <citation type="journal article" date="2020" name="BMC Genomics">
        <title>Intraspecific diversification of the crop wild relative Brassica cretica Lam. using demographic model selection.</title>
        <authorList>
            <person name="Kioukis A."/>
            <person name="Michalopoulou V.A."/>
            <person name="Briers L."/>
            <person name="Pirintsos S."/>
            <person name="Studholme D.J."/>
            <person name="Pavlidis P."/>
            <person name="Sarris P.F."/>
        </authorList>
    </citation>
    <scope>NUCLEOTIDE SEQUENCE [LARGE SCALE GENOMIC DNA]</scope>
    <source>
        <strain evidence="3">cv. PFS-1207/04</strain>
    </source>
</reference>
<protein>
    <recommendedName>
        <fullName evidence="4">Cupin type-1 domain-containing protein</fullName>
    </recommendedName>
</protein>
<dbReference type="Proteomes" id="UP000266723">
    <property type="component" value="Unassembled WGS sequence"/>
</dbReference>
<gene>
    <name evidence="2" type="ORF">DY000_02061245</name>
</gene>
<comment type="caution">
    <text evidence="2">The sequence shown here is derived from an EMBL/GenBank/DDBJ whole genome shotgun (WGS) entry which is preliminary data.</text>
</comment>
<accession>A0ABQ7AT92</accession>
<keyword evidence="3" id="KW-1185">Reference proteome</keyword>
<organism evidence="2 3">
    <name type="scientific">Brassica cretica</name>
    <name type="common">Mustard</name>
    <dbReference type="NCBI Taxonomy" id="69181"/>
    <lineage>
        <taxon>Eukaryota</taxon>
        <taxon>Viridiplantae</taxon>
        <taxon>Streptophyta</taxon>
        <taxon>Embryophyta</taxon>
        <taxon>Tracheophyta</taxon>
        <taxon>Spermatophyta</taxon>
        <taxon>Magnoliopsida</taxon>
        <taxon>eudicotyledons</taxon>
        <taxon>Gunneridae</taxon>
        <taxon>Pentapetalae</taxon>
        <taxon>rosids</taxon>
        <taxon>malvids</taxon>
        <taxon>Brassicales</taxon>
        <taxon>Brassicaceae</taxon>
        <taxon>Brassiceae</taxon>
        <taxon>Brassica</taxon>
    </lineage>
</organism>
<name>A0ABQ7AT92_BRACR</name>
<proteinExistence type="predicted"/>
<evidence type="ECO:0000313" key="2">
    <source>
        <dbReference type="EMBL" id="KAF3517233.1"/>
    </source>
</evidence>
<keyword evidence="1" id="KW-0812">Transmembrane</keyword>
<sequence length="117" mass="12417">MTSVEDEVADGLSDGYIVSIGLDMVAFGQFFHWGPRPLHMHRKTDDVIAYTGKDPSPPVFCLRGGEASSVPSSSALVSGGVKCSGGKGVGACDAFFWGLQFKVVDEISLRQSILSSF</sequence>
<keyword evidence="1" id="KW-0472">Membrane</keyword>